<comment type="cofactor">
    <cofactor evidence="8">
        <name>tungstopterin</name>
        <dbReference type="ChEBI" id="CHEBI:30402"/>
    </cofactor>
</comment>
<evidence type="ECO:0000256" key="7">
    <source>
        <dbReference type="ARBA" id="ARBA00023014"/>
    </source>
</evidence>
<dbReference type="SUPFAM" id="SSF56228">
    <property type="entry name" value="Aldehyde ferredoxin oxidoreductase, N-terminal domain"/>
    <property type="match status" value="1"/>
</dbReference>
<keyword evidence="3" id="KW-0004">4Fe-4S</keyword>
<keyword evidence="5" id="KW-0560">Oxidoreductase</keyword>
<evidence type="ECO:0000256" key="3">
    <source>
        <dbReference type="ARBA" id="ARBA00022485"/>
    </source>
</evidence>
<dbReference type="PANTHER" id="PTHR30038">
    <property type="entry name" value="ALDEHYDE FERREDOXIN OXIDOREDUCTASE"/>
    <property type="match status" value="1"/>
</dbReference>
<dbReference type="Pfam" id="PF02730">
    <property type="entry name" value="AFOR_N"/>
    <property type="match status" value="1"/>
</dbReference>
<dbReference type="GO" id="GO:0009055">
    <property type="term" value="F:electron transfer activity"/>
    <property type="evidence" value="ECO:0007669"/>
    <property type="project" value="InterPro"/>
</dbReference>
<evidence type="ECO:0000256" key="4">
    <source>
        <dbReference type="ARBA" id="ARBA00022723"/>
    </source>
</evidence>
<evidence type="ECO:0000256" key="5">
    <source>
        <dbReference type="ARBA" id="ARBA00023002"/>
    </source>
</evidence>
<comment type="caution">
    <text evidence="10">The sequence shown here is derived from an EMBL/GenBank/DDBJ whole genome shotgun (WGS) entry which is preliminary data.</text>
</comment>
<evidence type="ECO:0000259" key="9">
    <source>
        <dbReference type="SMART" id="SM00790"/>
    </source>
</evidence>
<dbReference type="InterPro" id="IPR013983">
    <property type="entry name" value="Ald_Fedxn_OxRdtase_N"/>
</dbReference>
<gene>
    <name evidence="10" type="ORF">ENQ77_02825</name>
</gene>
<keyword evidence="4" id="KW-0479">Metal-binding</keyword>
<dbReference type="PANTHER" id="PTHR30038:SF0">
    <property type="entry name" value="TUNGSTEN-CONTAINING ALDEHYDE FERREDOXIN OXIDOREDUCTASE"/>
    <property type="match status" value="1"/>
</dbReference>
<dbReference type="SUPFAM" id="SSF48310">
    <property type="entry name" value="Aldehyde ferredoxin oxidoreductase, C-terminal domains"/>
    <property type="match status" value="1"/>
</dbReference>
<evidence type="ECO:0000256" key="6">
    <source>
        <dbReference type="ARBA" id="ARBA00023004"/>
    </source>
</evidence>
<keyword evidence="7" id="KW-0411">Iron-sulfur</keyword>
<keyword evidence="6" id="KW-0408">Iron</keyword>
<reference evidence="10" key="1">
    <citation type="journal article" date="2020" name="mSystems">
        <title>Genome- and Community-Level Interaction Insights into Carbon Utilization and Element Cycling Functions of Hydrothermarchaeota in Hydrothermal Sediment.</title>
        <authorList>
            <person name="Zhou Z."/>
            <person name="Liu Y."/>
            <person name="Xu W."/>
            <person name="Pan J."/>
            <person name="Luo Z.H."/>
            <person name="Li M."/>
        </authorList>
    </citation>
    <scope>NUCLEOTIDE SEQUENCE [LARGE SCALE GENOMIC DNA]</scope>
    <source>
        <strain evidence="10">SpSt-34</strain>
    </source>
</reference>
<name>A0A7C2P6L0_UNCW3</name>
<proteinExistence type="inferred from homology"/>
<evidence type="ECO:0000256" key="2">
    <source>
        <dbReference type="ARBA" id="ARBA00011032"/>
    </source>
</evidence>
<accession>A0A7C2P6L0</accession>
<dbReference type="Gene3D" id="1.10.569.10">
    <property type="entry name" value="Aldehyde Ferredoxin Oxidoreductase Protein, subunit A, domain 2"/>
    <property type="match status" value="1"/>
</dbReference>
<dbReference type="EMBL" id="DSOL01000080">
    <property type="protein sequence ID" value="HEN27595.1"/>
    <property type="molecule type" value="Genomic_DNA"/>
</dbReference>
<dbReference type="GO" id="GO:0016625">
    <property type="term" value="F:oxidoreductase activity, acting on the aldehyde or oxo group of donors, iron-sulfur protein as acceptor"/>
    <property type="evidence" value="ECO:0007669"/>
    <property type="project" value="InterPro"/>
</dbReference>
<dbReference type="InterPro" id="IPR013985">
    <property type="entry name" value="Ald_Fedxn_OxRdtase_dom3"/>
</dbReference>
<dbReference type="SMART" id="SM00790">
    <property type="entry name" value="AFOR_N"/>
    <property type="match status" value="1"/>
</dbReference>
<dbReference type="InterPro" id="IPR013984">
    <property type="entry name" value="Ald_Fedxn_OxRdtase_dom2"/>
</dbReference>
<feature type="domain" description="Aldehyde ferredoxin oxidoreductase N-terminal" evidence="9">
    <location>
        <begin position="17"/>
        <end position="219"/>
    </location>
</feature>
<dbReference type="AlphaFoldDB" id="A0A7C2P6L0"/>
<dbReference type="GO" id="GO:0051539">
    <property type="term" value="F:4 iron, 4 sulfur cluster binding"/>
    <property type="evidence" value="ECO:0007669"/>
    <property type="project" value="UniProtKB-KW"/>
</dbReference>
<evidence type="ECO:0000256" key="1">
    <source>
        <dbReference type="ARBA" id="ARBA00001966"/>
    </source>
</evidence>
<evidence type="ECO:0000256" key="8">
    <source>
        <dbReference type="ARBA" id="ARBA00049934"/>
    </source>
</evidence>
<organism evidence="10">
    <name type="scientific">candidate division WOR-3 bacterium</name>
    <dbReference type="NCBI Taxonomy" id="2052148"/>
    <lineage>
        <taxon>Bacteria</taxon>
        <taxon>Bacteria division WOR-3</taxon>
    </lineage>
</organism>
<comment type="similarity">
    <text evidence="2">Belongs to the AOR/FOR family.</text>
</comment>
<dbReference type="InterPro" id="IPR036021">
    <property type="entry name" value="Tungsten_al_ferr_oxy-like_C"/>
</dbReference>
<dbReference type="Gene3D" id="1.10.599.10">
    <property type="entry name" value="Aldehyde Ferredoxin Oxidoreductase Protein, subunit A, domain 3"/>
    <property type="match status" value="1"/>
</dbReference>
<protein>
    <submittedName>
        <fullName evidence="10">Aldehyde ferredoxin oxidoreductase</fullName>
    </submittedName>
</protein>
<dbReference type="InterPro" id="IPR051919">
    <property type="entry name" value="W-dependent_AOR"/>
</dbReference>
<comment type="cofactor">
    <cofactor evidence="1">
        <name>[4Fe-4S] cluster</name>
        <dbReference type="ChEBI" id="CHEBI:49883"/>
    </cofactor>
</comment>
<dbReference type="InterPro" id="IPR036503">
    <property type="entry name" value="Ald_Fedxn_OxRdtase_N_sf"/>
</dbReference>
<dbReference type="GO" id="GO:0046872">
    <property type="term" value="F:metal ion binding"/>
    <property type="evidence" value="ECO:0007669"/>
    <property type="project" value="UniProtKB-KW"/>
</dbReference>
<dbReference type="InterPro" id="IPR001203">
    <property type="entry name" value="OxRdtase_Ald_Fedxn_C"/>
</dbReference>
<evidence type="ECO:0000313" key="10">
    <source>
        <dbReference type="EMBL" id="HEN27595.1"/>
    </source>
</evidence>
<dbReference type="Gene3D" id="3.60.9.10">
    <property type="entry name" value="Aldehyde ferredoxin oxidoreductase, N-terminal domain"/>
    <property type="match status" value="1"/>
</dbReference>
<dbReference type="Pfam" id="PF01314">
    <property type="entry name" value="AFOR_C"/>
    <property type="match status" value="1"/>
</dbReference>
<sequence length="631" mass="70428">MKKQVKVENFSLPYGGYMGRSLRIDLSNLKAISQPLEENLILKFIGGRGFGIKTLYEEVSSSVDPLSPENRLIIAVGPLMGTGAQGAGRWVAVFKSPLTGIYMRSTGGGFFGYELKRAGYDFLIIEGKSEKPVYLWIKDDTVEFRDAQSLWGMNADAAANFIKEETNKEARMITIGPAGERLVRISAIVTDDSRTAARGGGGAVMGSKNLKGIAVLGTKRVEIKNREAFKEIEKERLEALKRDHHLWPTTPNAFRGLGTNSSTYTWYIVGHLPPYNFNQWELSSIENFRPENLLRYRVGHKGCFGCALKCGKIYKSLYGPYAGTTWEFPELETEWSLGANLGHCNVDAIIYANMLCDIYGLDTISTGVTIAFAIELFQNGILSRSEADGLELKWGDPDVMIELIRRIALRIGNLGNILAEGTRRAAQLIGRGAENYAMQIKGLEMPAYDPRVMKGQGLGLATSTIGASHALVWNKFEILGEPKAVDPISIEGKAELTKYCQDEMAVCETGVFCKIFVNHDIANPTWYAKLLSAVTGIEAFGDPSYLWKVGERIWNLERCYSIREGIKGEEDAVPSRLRKPYPREPHKGQLFELEMLLEDYYRVRGWDKNGVPTKEKLESLDLDYVIPDLYK</sequence>